<dbReference type="InterPro" id="IPR022896">
    <property type="entry name" value="TrioseP_Isoase_bac/euk"/>
</dbReference>
<dbReference type="GO" id="GO:0006094">
    <property type="term" value="P:gluconeogenesis"/>
    <property type="evidence" value="ECO:0007669"/>
    <property type="project" value="UniProtKB-UniPathway"/>
</dbReference>
<dbReference type="AlphaFoldDB" id="X6PBL3"/>
<dbReference type="FunFam" id="3.20.20.70:FF:000016">
    <property type="entry name" value="Triosephosphate isomerase"/>
    <property type="match status" value="1"/>
</dbReference>
<comment type="subunit">
    <text evidence="4">Homodimer.</text>
</comment>
<comment type="pathway">
    <text evidence="2 10">Carbohydrate biosynthesis; gluconeogenesis.</text>
</comment>
<organism evidence="11 12">
    <name type="scientific">Reticulomyxa filosa</name>
    <dbReference type="NCBI Taxonomy" id="46433"/>
    <lineage>
        <taxon>Eukaryota</taxon>
        <taxon>Sar</taxon>
        <taxon>Rhizaria</taxon>
        <taxon>Retaria</taxon>
        <taxon>Foraminifera</taxon>
        <taxon>Monothalamids</taxon>
        <taxon>Reticulomyxidae</taxon>
        <taxon>Reticulomyxa</taxon>
    </lineage>
</organism>
<dbReference type="PROSITE" id="PS51440">
    <property type="entry name" value="TIM_2"/>
    <property type="match status" value="1"/>
</dbReference>
<dbReference type="GO" id="GO:0006096">
    <property type="term" value="P:glycolytic process"/>
    <property type="evidence" value="ECO:0007669"/>
    <property type="project" value="UniProtKB-UniPathway"/>
</dbReference>
<comment type="pathway">
    <text evidence="1 10">Carbohydrate degradation; glycolysis; D-glyceraldehyde 3-phosphate from glycerone phosphate: step 1/1.</text>
</comment>
<dbReference type="GO" id="GO:0019563">
    <property type="term" value="P:glycerol catabolic process"/>
    <property type="evidence" value="ECO:0007669"/>
    <property type="project" value="TreeGrafter"/>
</dbReference>
<dbReference type="InterPro" id="IPR000652">
    <property type="entry name" value="Triosephosphate_isomerase"/>
</dbReference>
<dbReference type="NCBIfam" id="TIGR00419">
    <property type="entry name" value="tim"/>
    <property type="match status" value="1"/>
</dbReference>
<evidence type="ECO:0000256" key="4">
    <source>
        <dbReference type="ARBA" id="ARBA00011738"/>
    </source>
</evidence>
<evidence type="ECO:0000256" key="3">
    <source>
        <dbReference type="ARBA" id="ARBA00007422"/>
    </source>
</evidence>
<dbReference type="CDD" id="cd00311">
    <property type="entry name" value="TIM"/>
    <property type="match status" value="1"/>
</dbReference>
<evidence type="ECO:0000256" key="7">
    <source>
        <dbReference type="ARBA" id="ARBA00023235"/>
    </source>
</evidence>
<keyword evidence="5 10" id="KW-0312">Gluconeogenesis</keyword>
<dbReference type="GO" id="GO:0005829">
    <property type="term" value="C:cytosol"/>
    <property type="evidence" value="ECO:0007669"/>
    <property type="project" value="TreeGrafter"/>
</dbReference>
<evidence type="ECO:0000256" key="2">
    <source>
        <dbReference type="ARBA" id="ARBA00004742"/>
    </source>
</evidence>
<dbReference type="SUPFAM" id="SSF51351">
    <property type="entry name" value="Triosephosphate isomerase (TIM)"/>
    <property type="match status" value="1"/>
</dbReference>
<dbReference type="GO" id="GO:0046166">
    <property type="term" value="P:glyceraldehyde-3-phosphate biosynthetic process"/>
    <property type="evidence" value="ECO:0007669"/>
    <property type="project" value="TreeGrafter"/>
</dbReference>
<evidence type="ECO:0000256" key="8">
    <source>
        <dbReference type="ARBA" id="ARBA00052432"/>
    </source>
</evidence>
<dbReference type="EC" id="5.3.1.1" evidence="10"/>
<comment type="similarity">
    <text evidence="3 10">Belongs to the triosephosphate isomerase family.</text>
</comment>
<dbReference type="InterPro" id="IPR013785">
    <property type="entry name" value="Aldolase_TIM"/>
</dbReference>
<dbReference type="Gene3D" id="3.20.20.70">
    <property type="entry name" value="Aldolase class I"/>
    <property type="match status" value="1"/>
</dbReference>
<keyword evidence="7 10" id="KW-0413">Isomerase</keyword>
<comment type="function">
    <text evidence="9">Catalyzes the interconversion of glyceraldehyde 3-phosphate and dihydroxyacetone phosphate in the glycolytic and gluconeogenic pathways.</text>
</comment>
<evidence type="ECO:0000256" key="5">
    <source>
        <dbReference type="ARBA" id="ARBA00022432"/>
    </source>
</evidence>
<dbReference type="InterPro" id="IPR035990">
    <property type="entry name" value="TIM_sf"/>
</dbReference>
<keyword evidence="6 10" id="KW-0324">Glycolysis</keyword>
<gene>
    <name evidence="11" type="ORF">RFI_01552</name>
</gene>
<evidence type="ECO:0000313" key="12">
    <source>
        <dbReference type="Proteomes" id="UP000023152"/>
    </source>
</evidence>
<dbReference type="InterPro" id="IPR020861">
    <property type="entry name" value="Triosephosphate_isomerase_AS"/>
</dbReference>
<dbReference type="Proteomes" id="UP000023152">
    <property type="component" value="Unassembled WGS sequence"/>
</dbReference>
<dbReference type="UniPathway" id="UPA00138"/>
<comment type="caution">
    <text evidence="11">The sequence shown here is derived from an EMBL/GenBank/DDBJ whole genome shotgun (WGS) entry which is preliminary data.</text>
</comment>
<accession>X6PBL3</accession>
<evidence type="ECO:0000256" key="9">
    <source>
        <dbReference type="ARBA" id="ARBA00056661"/>
    </source>
</evidence>
<dbReference type="EMBL" id="ASPP01001546">
    <property type="protein sequence ID" value="ETO35508.1"/>
    <property type="molecule type" value="Genomic_DNA"/>
</dbReference>
<evidence type="ECO:0000256" key="6">
    <source>
        <dbReference type="ARBA" id="ARBA00023152"/>
    </source>
</evidence>
<dbReference type="GO" id="GO:0004807">
    <property type="term" value="F:triose-phosphate isomerase activity"/>
    <property type="evidence" value="ECO:0007669"/>
    <property type="project" value="UniProtKB-EC"/>
</dbReference>
<dbReference type="PANTHER" id="PTHR21139:SF2">
    <property type="entry name" value="TRIOSEPHOSPHATE ISOMERASE"/>
    <property type="match status" value="1"/>
</dbReference>
<protein>
    <recommendedName>
        <fullName evidence="10">Triosephosphate isomerase</fullName>
        <ecNumber evidence="10">5.3.1.1</ecNumber>
    </recommendedName>
</protein>
<comment type="catalytic activity">
    <reaction evidence="8">
        <text>D-glyceraldehyde 3-phosphate = dihydroxyacetone phosphate</text>
        <dbReference type="Rhea" id="RHEA:18585"/>
        <dbReference type="ChEBI" id="CHEBI:57642"/>
        <dbReference type="ChEBI" id="CHEBI:59776"/>
        <dbReference type="EC" id="5.3.1.1"/>
    </reaction>
    <physiologicalReaction direction="left-to-right" evidence="8">
        <dbReference type="Rhea" id="RHEA:18586"/>
    </physiologicalReaction>
</comment>
<dbReference type="OrthoDB" id="6715177at2759"/>
<dbReference type="PROSITE" id="PS00171">
    <property type="entry name" value="TIM_1"/>
    <property type="match status" value="1"/>
</dbReference>
<evidence type="ECO:0000256" key="10">
    <source>
        <dbReference type="RuleBase" id="RU363013"/>
    </source>
</evidence>
<sequence length="277" mass="29978">MAQASSSRTYFIGGNWKCNLNRKEVIDLCKGLASTDTSKVEVLVAPVALHLALASELLSKTKIHVSSQNVSATQKGAYTGEIAPDQLVDYDIKWSIIGHSERRSIYHETDAVVQAKVKNALKHGLSVKFFIFIIVCLGETKAERDAKKVQEVCLGQLKAIVGGIEKNQWDQVVIAYEPVWAIGTGDVCGAKEAQEVCQLLRFAKILYYVCSNINFLKDNVSGPVANATRILYGGSVKADNALELIQQPDIDGFLVGGASLKVDSFGGIIKACQQASS</sequence>
<keyword evidence="12" id="KW-1185">Reference proteome</keyword>
<dbReference type="Pfam" id="PF00121">
    <property type="entry name" value="TIM"/>
    <property type="match status" value="1"/>
</dbReference>
<name>X6PBL3_RETFI</name>
<dbReference type="UniPathway" id="UPA00109">
    <property type="reaction ID" value="UER00189"/>
</dbReference>
<evidence type="ECO:0000256" key="1">
    <source>
        <dbReference type="ARBA" id="ARBA00004680"/>
    </source>
</evidence>
<evidence type="ECO:0000313" key="11">
    <source>
        <dbReference type="EMBL" id="ETO35508.1"/>
    </source>
</evidence>
<dbReference type="HAMAP" id="MF_00147_B">
    <property type="entry name" value="TIM_B"/>
    <property type="match status" value="1"/>
</dbReference>
<reference evidence="11 12" key="1">
    <citation type="journal article" date="2013" name="Curr. Biol.">
        <title>The Genome of the Foraminiferan Reticulomyxa filosa.</title>
        <authorList>
            <person name="Glockner G."/>
            <person name="Hulsmann N."/>
            <person name="Schleicher M."/>
            <person name="Noegel A.A."/>
            <person name="Eichinger L."/>
            <person name="Gallinger C."/>
            <person name="Pawlowski J."/>
            <person name="Sierra R."/>
            <person name="Euteneuer U."/>
            <person name="Pillet L."/>
            <person name="Moustafa A."/>
            <person name="Platzer M."/>
            <person name="Groth M."/>
            <person name="Szafranski K."/>
            <person name="Schliwa M."/>
        </authorList>
    </citation>
    <scope>NUCLEOTIDE SEQUENCE [LARGE SCALE GENOMIC DNA]</scope>
</reference>
<dbReference type="PANTHER" id="PTHR21139">
    <property type="entry name" value="TRIOSEPHOSPHATE ISOMERASE"/>
    <property type="match status" value="1"/>
</dbReference>
<proteinExistence type="inferred from homology"/>
<dbReference type="OMA" id="IEKNGTM"/>